<organism evidence="3 4">
    <name type="scientific">Patellaria atrata CBS 101060</name>
    <dbReference type="NCBI Taxonomy" id="1346257"/>
    <lineage>
        <taxon>Eukaryota</taxon>
        <taxon>Fungi</taxon>
        <taxon>Dikarya</taxon>
        <taxon>Ascomycota</taxon>
        <taxon>Pezizomycotina</taxon>
        <taxon>Dothideomycetes</taxon>
        <taxon>Dothideomycetes incertae sedis</taxon>
        <taxon>Patellariales</taxon>
        <taxon>Patellariaceae</taxon>
        <taxon>Patellaria</taxon>
    </lineage>
</organism>
<gene>
    <name evidence="3" type="ORF">M501DRAFT_1002662</name>
</gene>
<feature type="transmembrane region" description="Helical" evidence="2">
    <location>
        <begin position="36"/>
        <end position="54"/>
    </location>
</feature>
<feature type="region of interest" description="Disordered" evidence="1">
    <location>
        <begin position="60"/>
        <end position="81"/>
    </location>
</feature>
<name>A0A9P4SD08_9PEZI</name>
<keyword evidence="2" id="KW-0472">Membrane</keyword>
<evidence type="ECO:0000313" key="4">
    <source>
        <dbReference type="Proteomes" id="UP000799429"/>
    </source>
</evidence>
<comment type="caution">
    <text evidence="3">The sequence shown here is derived from an EMBL/GenBank/DDBJ whole genome shotgun (WGS) entry which is preliminary data.</text>
</comment>
<protein>
    <recommendedName>
        <fullName evidence="5">Transmembrane protein</fullName>
    </recommendedName>
</protein>
<keyword evidence="4" id="KW-1185">Reference proteome</keyword>
<dbReference type="EMBL" id="MU006093">
    <property type="protein sequence ID" value="KAF2840332.1"/>
    <property type="molecule type" value="Genomic_DNA"/>
</dbReference>
<feature type="compositionally biased region" description="Basic and acidic residues" evidence="1">
    <location>
        <begin position="61"/>
        <end position="71"/>
    </location>
</feature>
<accession>A0A9P4SD08</accession>
<evidence type="ECO:0000313" key="3">
    <source>
        <dbReference type="EMBL" id="KAF2840332.1"/>
    </source>
</evidence>
<evidence type="ECO:0000256" key="1">
    <source>
        <dbReference type="SAM" id="MobiDB-lite"/>
    </source>
</evidence>
<evidence type="ECO:0000256" key="2">
    <source>
        <dbReference type="SAM" id="Phobius"/>
    </source>
</evidence>
<proteinExistence type="predicted"/>
<keyword evidence="2" id="KW-1133">Transmembrane helix</keyword>
<keyword evidence="2" id="KW-0812">Transmembrane</keyword>
<reference evidence="3" key="1">
    <citation type="journal article" date="2020" name="Stud. Mycol.">
        <title>101 Dothideomycetes genomes: a test case for predicting lifestyles and emergence of pathogens.</title>
        <authorList>
            <person name="Haridas S."/>
            <person name="Albert R."/>
            <person name="Binder M."/>
            <person name="Bloem J."/>
            <person name="Labutti K."/>
            <person name="Salamov A."/>
            <person name="Andreopoulos B."/>
            <person name="Baker S."/>
            <person name="Barry K."/>
            <person name="Bills G."/>
            <person name="Bluhm B."/>
            <person name="Cannon C."/>
            <person name="Castanera R."/>
            <person name="Culley D."/>
            <person name="Daum C."/>
            <person name="Ezra D."/>
            <person name="Gonzalez J."/>
            <person name="Henrissat B."/>
            <person name="Kuo A."/>
            <person name="Liang C."/>
            <person name="Lipzen A."/>
            <person name="Lutzoni F."/>
            <person name="Magnuson J."/>
            <person name="Mondo S."/>
            <person name="Nolan M."/>
            <person name="Ohm R."/>
            <person name="Pangilinan J."/>
            <person name="Park H.-J."/>
            <person name="Ramirez L."/>
            <person name="Alfaro M."/>
            <person name="Sun H."/>
            <person name="Tritt A."/>
            <person name="Yoshinaga Y."/>
            <person name="Zwiers L.-H."/>
            <person name="Turgeon B."/>
            <person name="Goodwin S."/>
            <person name="Spatafora J."/>
            <person name="Crous P."/>
            <person name="Grigoriev I."/>
        </authorList>
    </citation>
    <scope>NUCLEOTIDE SEQUENCE</scope>
    <source>
        <strain evidence="3">CBS 101060</strain>
    </source>
</reference>
<sequence length="81" mass="8975">MGDANSFSLDFKQKTCSISISCDLPPHITVVLSLTFLRYINLLVIFAPAVLVTCMKRGKSEKRDGMKEDGATQRVRVGKNL</sequence>
<evidence type="ECO:0008006" key="5">
    <source>
        <dbReference type="Google" id="ProtNLM"/>
    </source>
</evidence>
<dbReference type="AlphaFoldDB" id="A0A9P4SD08"/>
<dbReference type="Proteomes" id="UP000799429">
    <property type="component" value="Unassembled WGS sequence"/>
</dbReference>